<evidence type="ECO:0000313" key="3">
    <source>
        <dbReference type="Proteomes" id="UP000499080"/>
    </source>
</evidence>
<dbReference type="EMBL" id="BGPR01005039">
    <property type="protein sequence ID" value="GBN06191.1"/>
    <property type="molecule type" value="Genomic_DNA"/>
</dbReference>
<protein>
    <recommendedName>
        <fullName evidence="4">PH domain-containing protein</fullName>
    </recommendedName>
</protein>
<dbReference type="Proteomes" id="UP000499080">
    <property type="component" value="Unassembled WGS sequence"/>
</dbReference>
<organism evidence="2 3">
    <name type="scientific">Araneus ventricosus</name>
    <name type="common">Orbweaver spider</name>
    <name type="synonym">Epeira ventricosa</name>
    <dbReference type="NCBI Taxonomy" id="182803"/>
    <lineage>
        <taxon>Eukaryota</taxon>
        <taxon>Metazoa</taxon>
        <taxon>Ecdysozoa</taxon>
        <taxon>Arthropoda</taxon>
        <taxon>Chelicerata</taxon>
        <taxon>Arachnida</taxon>
        <taxon>Araneae</taxon>
        <taxon>Araneomorphae</taxon>
        <taxon>Entelegynae</taxon>
        <taxon>Araneoidea</taxon>
        <taxon>Araneidae</taxon>
        <taxon>Araneus</taxon>
    </lineage>
</organism>
<accession>A0A4Y2KV21</accession>
<reference evidence="2 3" key="1">
    <citation type="journal article" date="2019" name="Sci. Rep.">
        <title>Orb-weaving spider Araneus ventricosus genome elucidates the spidroin gene catalogue.</title>
        <authorList>
            <person name="Kono N."/>
            <person name="Nakamura H."/>
            <person name="Ohtoshi R."/>
            <person name="Moran D.A.P."/>
            <person name="Shinohara A."/>
            <person name="Yoshida Y."/>
            <person name="Fujiwara M."/>
            <person name="Mori M."/>
            <person name="Tomita M."/>
            <person name="Arakawa K."/>
        </authorList>
    </citation>
    <scope>NUCLEOTIDE SEQUENCE [LARGE SCALE GENOMIC DNA]</scope>
</reference>
<evidence type="ECO:0008006" key="4">
    <source>
        <dbReference type="Google" id="ProtNLM"/>
    </source>
</evidence>
<gene>
    <name evidence="2" type="ORF">AVEN_206123_1</name>
</gene>
<evidence type="ECO:0000256" key="1">
    <source>
        <dbReference type="SAM" id="MobiDB-lite"/>
    </source>
</evidence>
<proteinExistence type="predicted"/>
<sequence>MMKNIKTEYVFQLVIPHMDLLQNTLYVFAETSTGNGKWIAADVALNTDGKVKIKIHNDVAHNIQLSENCTIQAPMDTVWNKVPPLPFRRSAKETFSINIKKSSVTWFLSSCQEERDGWCKALNAFTNRKPPPYGDYDNWNYTTEFETKLPKPFHPRKSLTPQHRSGFYSVQEPRRNSSKLPESSRTECHSGFYSPHEAKRSLKFPDAVAPQHRSGFYSVHKPKKKTSDEPTISLVTPQEDSVAKTEPENIRCRWCYVALGCLCNVFSSCFHQCCVNFAAAI</sequence>
<evidence type="ECO:0000313" key="2">
    <source>
        <dbReference type="EMBL" id="GBN06191.1"/>
    </source>
</evidence>
<dbReference type="AlphaFoldDB" id="A0A4Y2KV21"/>
<dbReference type="OrthoDB" id="6415915at2759"/>
<comment type="caution">
    <text evidence="2">The sequence shown here is derived from an EMBL/GenBank/DDBJ whole genome shotgun (WGS) entry which is preliminary data.</text>
</comment>
<keyword evidence="3" id="KW-1185">Reference proteome</keyword>
<feature type="region of interest" description="Disordered" evidence="1">
    <location>
        <begin position="151"/>
        <end position="188"/>
    </location>
</feature>
<name>A0A4Y2KV21_ARAVE</name>